<evidence type="ECO:0000313" key="1">
    <source>
        <dbReference type="EMBL" id="VDN36895.1"/>
    </source>
</evidence>
<dbReference type="AlphaFoldDB" id="A0A183EIM9"/>
<accession>A0A183EIM9</accession>
<gene>
    <name evidence="1" type="ORF">GPUH_LOCUS20822</name>
</gene>
<dbReference type="EMBL" id="UYRT01091221">
    <property type="protein sequence ID" value="VDN36895.1"/>
    <property type="molecule type" value="Genomic_DNA"/>
</dbReference>
<reference evidence="1 2" key="2">
    <citation type="submission" date="2018-11" db="EMBL/GenBank/DDBJ databases">
        <authorList>
            <consortium name="Pathogen Informatics"/>
        </authorList>
    </citation>
    <scope>NUCLEOTIDE SEQUENCE [LARGE SCALE GENOMIC DNA]</scope>
</reference>
<proteinExistence type="predicted"/>
<evidence type="ECO:0000313" key="3">
    <source>
        <dbReference type="WBParaSite" id="GPUH_0002084501-mRNA-1"/>
    </source>
</evidence>
<name>A0A183EIM9_9BILA</name>
<evidence type="ECO:0000313" key="2">
    <source>
        <dbReference type="Proteomes" id="UP000271098"/>
    </source>
</evidence>
<reference evidence="3" key="1">
    <citation type="submission" date="2016-06" db="UniProtKB">
        <authorList>
            <consortium name="WormBaseParasite"/>
        </authorList>
    </citation>
    <scope>IDENTIFICATION</scope>
</reference>
<dbReference type="WBParaSite" id="GPUH_0002084501-mRNA-1">
    <property type="protein sequence ID" value="GPUH_0002084501-mRNA-1"/>
    <property type="gene ID" value="GPUH_0002084501"/>
</dbReference>
<keyword evidence="2" id="KW-1185">Reference proteome</keyword>
<sequence length="110" mass="12608">MASAMKVKESPWCRQNNNDEPVVSFEEIMSLELAEQLEEEDAVANGIDPSIAQYGISPSDLAQCKDDLELAQKLQDEFDREYQMSIKQPEEKNVKGQLEIMDFLFCFHAF</sequence>
<organism evidence="3">
    <name type="scientific">Gongylonema pulchrum</name>
    <dbReference type="NCBI Taxonomy" id="637853"/>
    <lineage>
        <taxon>Eukaryota</taxon>
        <taxon>Metazoa</taxon>
        <taxon>Ecdysozoa</taxon>
        <taxon>Nematoda</taxon>
        <taxon>Chromadorea</taxon>
        <taxon>Rhabditida</taxon>
        <taxon>Spirurina</taxon>
        <taxon>Spiruromorpha</taxon>
        <taxon>Spiruroidea</taxon>
        <taxon>Gongylonematidae</taxon>
        <taxon>Gongylonema</taxon>
    </lineage>
</organism>
<protein>
    <submittedName>
        <fullName evidence="3">Fibrous sheath-interacting protein 1</fullName>
    </submittedName>
</protein>
<dbReference type="Proteomes" id="UP000271098">
    <property type="component" value="Unassembled WGS sequence"/>
</dbReference>